<keyword evidence="1" id="KW-0732">Signal</keyword>
<reference evidence="2 3" key="1">
    <citation type="submission" date="2020-01" db="EMBL/GenBank/DDBJ databases">
        <title>Insect and environment-associated Actinomycetes.</title>
        <authorList>
            <person name="Currrie C."/>
            <person name="Chevrette M."/>
            <person name="Carlson C."/>
            <person name="Stubbendieck R."/>
            <person name="Wendt-Pienkowski E."/>
        </authorList>
    </citation>
    <scope>NUCLEOTIDE SEQUENCE [LARGE SCALE GENOMIC DNA]</scope>
    <source>
        <strain evidence="2 3">SID8189</strain>
    </source>
</reference>
<organism evidence="2 3">
    <name type="scientific">Actinospica acidiphila</name>
    <dbReference type="NCBI Taxonomy" id="304899"/>
    <lineage>
        <taxon>Bacteria</taxon>
        <taxon>Bacillati</taxon>
        <taxon>Actinomycetota</taxon>
        <taxon>Actinomycetes</taxon>
        <taxon>Catenulisporales</taxon>
        <taxon>Actinospicaceae</taxon>
        <taxon>Actinospica</taxon>
    </lineage>
</organism>
<evidence type="ECO:0000256" key="1">
    <source>
        <dbReference type="SAM" id="SignalP"/>
    </source>
</evidence>
<feature type="chain" id="PRO_5040757058" evidence="1">
    <location>
        <begin position="36"/>
        <end position="79"/>
    </location>
</feature>
<comment type="caution">
    <text evidence="2">The sequence shown here is derived from an EMBL/GenBank/DDBJ whole genome shotgun (WGS) entry which is preliminary data.</text>
</comment>
<proteinExistence type="predicted"/>
<feature type="signal peptide" evidence="1">
    <location>
        <begin position="1"/>
        <end position="35"/>
    </location>
</feature>
<accession>A0A9X5HGE7</accession>
<keyword evidence="3" id="KW-1185">Reference proteome</keyword>
<evidence type="ECO:0000313" key="3">
    <source>
        <dbReference type="Proteomes" id="UP000471745"/>
    </source>
</evidence>
<dbReference type="EMBL" id="JAAGNA010001223">
    <property type="protein sequence ID" value="NEC53720.1"/>
    <property type="molecule type" value="Genomic_DNA"/>
</dbReference>
<dbReference type="Proteomes" id="UP000471745">
    <property type="component" value="Unassembled WGS sequence"/>
</dbReference>
<evidence type="ECO:0000313" key="2">
    <source>
        <dbReference type="EMBL" id="NEC53720.1"/>
    </source>
</evidence>
<gene>
    <name evidence="2" type="ORF">G3I18_35015</name>
</gene>
<name>A0A9X5HGE7_9ACTN</name>
<dbReference type="AlphaFoldDB" id="A0A9X5HGE7"/>
<sequence>MSEKWVRGVLRCVIGVMGVAAVLMLCGSLAGAAYADETTGGSRNGPRVGLVNAGFGQVDDPAEVVLEHVLLVSDGQVWN</sequence>
<dbReference type="RefSeq" id="WP_163091919.1">
    <property type="nucleotide sequence ID" value="NZ_JAAGNA010001223.1"/>
</dbReference>
<protein>
    <submittedName>
        <fullName evidence="2">Uncharacterized protein</fullName>
    </submittedName>
</protein>